<evidence type="ECO:0000313" key="3">
    <source>
        <dbReference type="Proteomes" id="UP000663920"/>
    </source>
</evidence>
<gene>
    <name evidence="2" type="ORF">J3359_09160</name>
</gene>
<sequence length="206" mass="23689">MIAKILTGSGKGCLKLLQYITTKDNQVITSNNILPNLKITEVVKEFKKTQSLNNRCTKNLMHIVLSFPKSEKINSFKMKNISEDFIKAFNANDCMSITYQHYDREHPHLHIALNKVKNDGSILSDSFSHLRAREICRKIEQIYDLEQISNYSTKNKNTSIEKIKEDIDAAILASRSFQQFIEIMAIYNYKVLKGRGVSFIYNLSST</sequence>
<dbReference type="Pfam" id="PF03432">
    <property type="entry name" value="Relaxase"/>
    <property type="match status" value="1"/>
</dbReference>
<protein>
    <submittedName>
        <fullName evidence="2">Relaxase/mobilization nuclease domain-containing protein</fullName>
    </submittedName>
</protein>
<proteinExistence type="predicted"/>
<reference evidence="2 3" key="1">
    <citation type="submission" date="2021-03" db="EMBL/GenBank/DDBJ databases">
        <title>Complete genome of Polaribacter_sp.SM13.</title>
        <authorList>
            <person name="Jeong S.W."/>
            <person name="Bae J.W."/>
        </authorList>
    </citation>
    <scope>NUCLEOTIDE SEQUENCE [LARGE SCALE GENOMIC DNA]</scope>
    <source>
        <strain evidence="2 3">SM13</strain>
    </source>
</reference>
<keyword evidence="3" id="KW-1185">Reference proteome</keyword>
<dbReference type="EMBL" id="CP071869">
    <property type="protein sequence ID" value="QTE21019.1"/>
    <property type="molecule type" value="Genomic_DNA"/>
</dbReference>
<dbReference type="RefSeq" id="WP_208076623.1">
    <property type="nucleotide sequence ID" value="NZ_CP071869.1"/>
</dbReference>
<dbReference type="AlphaFoldDB" id="A0A975CKJ3"/>
<dbReference type="InterPro" id="IPR005094">
    <property type="entry name" value="Endonuclease_MobA/VirD2"/>
</dbReference>
<evidence type="ECO:0000259" key="1">
    <source>
        <dbReference type="Pfam" id="PF03432"/>
    </source>
</evidence>
<dbReference type="Proteomes" id="UP000663920">
    <property type="component" value="Chromosome"/>
</dbReference>
<evidence type="ECO:0000313" key="2">
    <source>
        <dbReference type="EMBL" id="QTE21019.1"/>
    </source>
</evidence>
<dbReference type="KEGG" id="pcea:J3359_09160"/>
<accession>A0A975CKJ3</accession>
<organism evidence="2 3">
    <name type="scientific">Polaribacter cellanae</name>
    <dbReference type="NCBI Taxonomy" id="2818493"/>
    <lineage>
        <taxon>Bacteria</taxon>
        <taxon>Pseudomonadati</taxon>
        <taxon>Bacteroidota</taxon>
        <taxon>Flavobacteriia</taxon>
        <taxon>Flavobacteriales</taxon>
        <taxon>Flavobacteriaceae</taxon>
    </lineage>
</organism>
<feature type="domain" description="MobA/VirD2-like nuclease" evidence="1">
    <location>
        <begin position="19"/>
        <end position="145"/>
    </location>
</feature>
<name>A0A975CKJ3_9FLAO</name>